<keyword evidence="3" id="KW-1185">Reference proteome</keyword>
<dbReference type="SUPFAM" id="SSF51182">
    <property type="entry name" value="RmlC-like cupins"/>
    <property type="match status" value="1"/>
</dbReference>
<organism evidence="2 3">
    <name type="scientific">Robiginitalea marina</name>
    <dbReference type="NCBI Taxonomy" id="2954105"/>
    <lineage>
        <taxon>Bacteria</taxon>
        <taxon>Pseudomonadati</taxon>
        <taxon>Bacteroidota</taxon>
        <taxon>Flavobacteriia</taxon>
        <taxon>Flavobacteriales</taxon>
        <taxon>Flavobacteriaceae</taxon>
        <taxon>Robiginitalea</taxon>
    </lineage>
</organism>
<name>A0ABT1AZP8_9FLAO</name>
<feature type="domain" description="Cupin type-2" evidence="1">
    <location>
        <begin position="32"/>
        <end position="96"/>
    </location>
</feature>
<evidence type="ECO:0000313" key="3">
    <source>
        <dbReference type="Proteomes" id="UP001206312"/>
    </source>
</evidence>
<evidence type="ECO:0000313" key="2">
    <source>
        <dbReference type="EMBL" id="MCO5725045.1"/>
    </source>
</evidence>
<dbReference type="RefSeq" id="WP_252741421.1">
    <property type="nucleotide sequence ID" value="NZ_JAMXIB010000006.1"/>
</dbReference>
<comment type="caution">
    <text evidence="2">The sequence shown here is derived from an EMBL/GenBank/DDBJ whole genome shotgun (WGS) entry which is preliminary data.</text>
</comment>
<dbReference type="Gene3D" id="2.60.120.10">
    <property type="entry name" value="Jelly Rolls"/>
    <property type="match status" value="1"/>
</dbReference>
<protein>
    <submittedName>
        <fullName evidence="2">Cupin domain-containing protein</fullName>
    </submittedName>
</protein>
<accession>A0ABT1AZP8</accession>
<sequence>MYTIGNTVKSQPFDGLQIRKPFRGEGVEVLSITLEAGAVFPDHTSPTDAFLLVLEGAIDFYIDGNCVPLEELDEFSFPKRTLHRVEARKPSRFLIIR</sequence>
<dbReference type="InterPro" id="IPR013096">
    <property type="entry name" value="Cupin_2"/>
</dbReference>
<dbReference type="InterPro" id="IPR014710">
    <property type="entry name" value="RmlC-like_jellyroll"/>
</dbReference>
<evidence type="ECO:0000259" key="1">
    <source>
        <dbReference type="Pfam" id="PF07883"/>
    </source>
</evidence>
<dbReference type="Proteomes" id="UP001206312">
    <property type="component" value="Unassembled WGS sequence"/>
</dbReference>
<dbReference type="InterPro" id="IPR011051">
    <property type="entry name" value="RmlC_Cupin_sf"/>
</dbReference>
<gene>
    <name evidence="2" type="ORF">NG653_09280</name>
</gene>
<proteinExistence type="predicted"/>
<reference evidence="2 3" key="1">
    <citation type="submission" date="2022-06" db="EMBL/GenBank/DDBJ databases">
        <authorList>
            <person name="Xuan X."/>
        </authorList>
    </citation>
    <scope>NUCLEOTIDE SEQUENCE [LARGE SCALE GENOMIC DNA]</scope>
    <source>
        <strain evidence="2 3">2V75</strain>
    </source>
</reference>
<dbReference type="EMBL" id="JAMXIB010000006">
    <property type="protein sequence ID" value="MCO5725045.1"/>
    <property type="molecule type" value="Genomic_DNA"/>
</dbReference>
<dbReference type="Pfam" id="PF07883">
    <property type="entry name" value="Cupin_2"/>
    <property type="match status" value="1"/>
</dbReference>